<dbReference type="AlphaFoldDB" id="A0A223RVE2"/>
<sequence length="116" mass="12858">MSTFAVITTSAIPDGTRGALTRWMIEPAPGVYVGTLTARVREYLWDAVRESIDEQYGWVALIHDSDTEQGYAVRTHGTGNGERSIVDLDGVSLVSWPVLEGQGEERTLDHKSITHW</sequence>
<proteinExistence type="predicted"/>
<gene>
    <name evidence="1" type="primary">cas2e</name>
    <name evidence="1" type="ORF">CDG81_18010</name>
</gene>
<dbReference type="NCBIfam" id="TIGR01873">
    <property type="entry name" value="cas_CT1978"/>
    <property type="match status" value="1"/>
</dbReference>
<dbReference type="Pfam" id="PF09707">
    <property type="entry name" value="Cas_Cas2CT1978"/>
    <property type="match status" value="1"/>
</dbReference>
<evidence type="ECO:0000313" key="1">
    <source>
        <dbReference type="EMBL" id="ASU79840.1"/>
    </source>
</evidence>
<dbReference type="Gene3D" id="3.30.70.240">
    <property type="match status" value="1"/>
</dbReference>
<dbReference type="RefSeq" id="WP_084134324.1">
    <property type="nucleotide sequence ID" value="NZ_CP022752.1"/>
</dbReference>
<dbReference type="KEGG" id="aey:CDG81_18010"/>
<evidence type="ECO:0000313" key="2">
    <source>
        <dbReference type="Proteomes" id="UP000215043"/>
    </source>
</evidence>
<reference evidence="1 2" key="1">
    <citation type="submission" date="2017-08" db="EMBL/GenBank/DDBJ databases">
        <title>The complete genome sequence of moderately halophilic actinomycete Actinopolyspora erythraea YIM 90600, the producer of novel erythromycin, novel actinopolysporins A-C and tubercidin.</title>
        <authorList>
            <person name="Yin M."/>
            <person name="Tang S."/>
        </authorList>
    </citation>
    <scope>NUCLEOTIDE SEQUENCE [LARGE SCALE GENOMIC DNA]</scope>
    <source>
        <strain evidence="1 2">YIM 90600</strain>
    </source>
</reference>
<dbReference type="Proteomes" id="UP000215043">
    <property type="component" value="Chromosome"/>
</dbReference>
<name>A0A223RVE2_9ACTN</name>
<dbReference type="OrthoDB" id="8527479at2"/>
<dbReference type="InterPro" id="IPR010152">
    <property type="entry name" value="CRISPR-assoc_prot_Cas2_sub"/>
</dbReference>
<protein>
    <submittedName>
        <fullName evidence="1">Type I-E CRISPR-associated endoribonuclease Cas2</fullName>
    </submittedName>
</protein>
<organism evidence="1 2">
    <name type="scientific">Actinopolyspora erythraea</name>
    <dbReference type="NCBI Taxonomy" id="414996"/>
    <lineage>
        <taxon>Bacteria</taxon>
        <taxon>Bacillati</taxon>
        <taxon>Actinomycetota</taxon>
        <taxon>Actinomycetes</taxon>
        <taxon>Actinopolysporales</taxon>
        <taxon>Actinopolysporaceae</taxon>
        <taxon>Actinopolyspora</taxon>
    </lineage>
</organism>
<dbReference type="EMBL" id="CP022752">
    <property type="protein sequence ID" value="ASU79840.1"/>
    <property type="molecule type" value="Genomic_DNA"/>
</dbReference>
<accession>A0A223RVE2</accession>
<dbReference type="CDD" id="cd09755">
    <property type="entry name" value="Cas2_I-E"/>
    <property type="match status" value="1"/>
</dbReference>